<evidence type="ECO:0000313" key="9">
    <source>
        <dbReference type="Proteomes" id="UP000281474"/>
    </source>
</evidence>
<dbReference type="InterPro" id="IPR000494">
    <property type="entry name" value="Rcpt_L-dom"/>
</dbReference>
<accession>A0A3L8Q2Y6</accession>
<keyword evidence="9" id="KW-1185">Reference proteome</keyword>
<evidence type="ECO:0000256" key="3">
    <source>
        <dbReference type="ARBA" id="ARBA00022525"/>
    </source>
</evidence>
<dbReference type="AlphaFoldDB" id="A0A3L8Q2Y6"/>
<evidence type="ECO:0000256" key="4">
    <source>
        <dbReference type="ARBA" id="ARBA00022729"/>
    </source>
</evidence>
<evidence type="ECO:0000256" key="6">
    <source>
        <dbReference type="SAM" id="SignalP"/>
    </source>
</evidence>
<feature type="domain" description="Receptor L-domain" evidence="7">
    <location>
        <begin position="59"/>
        <end position="123"/>
    </location>
</feature>
<dbReference type="RefSeq" id="WP_121837360.1">
    <property type="nucleotide sequence ID" value="NZ_ML014755.1"/>
</dbReference>
<name>A0A3L8Q2Y6_9GAMM</name>
<evidence type="ECO:0000256" key="5">
    <source>
        <dbReference type="ARBA" id="ARBA00023180"/>
    </source>
</evidence>
<keyword evidence="2" id="KW-0134">Cell wall</keyword>
<comment type="caution">
    <text evidence="8">The sequence shown here is derived from an EMBL/GenBank/DDBJ whole genome shotgun (WGS) entry which is preliminary data.</text>
</comment>
<keyword evidence="4 6" id="KW-0732">Signal</keyword>
<dbReference type="Proteomes" id="UP000281474">
    <property type="component" value="Unassembled WGS sequence"/>
</dbReference>
<keyword evidence="3" id="KW-0964">Secreted</keyword>
<evidence type="ECO:0000259" key="7">
    <source>
        <dbReference type="Pfam" id="PF01030"/>
    </source>
</evidence>
<dbReference type="Gene3D" id="3.80.20.20">
    <property type="entry name" value="Receptor L-domain"/>
    <property type="match status" value="2"/>
</dbReference>
<protein>
    <recommendedName>
        <fullName evidence="7">Receptor L-domain domain-containing protein</fullName>
    </recommendedName>
</protein>
<reference evidence="8 9" key="1">
    <citation type="submission" date="2018-09" db="EMBL/GenBank/DDBJ databases">
        <title>Phylogeny of the Shewanellaceae, and recommendation for two new genera, Pseudoshewanella and Parashewanella.</title>
        <authorList>
            <person name="Wang G."/>
        </authorList>
    </citation>
    <scope>NUCLEOTIDE SEQUENCE [LARGE SCALE GENOMIC DNA]</scope>
    <source>
        <strain evidence="8 9">C51</strain>
    </source>
</reference>
<proteinExistence type="predicted"/>
<gene>
    <name evidence="8" type="ORF">D5018_02265</name>
</gene>
<sequence length="325" mass="35077">MKYLSILICLYSMCVHASTLHLQNNFAQTSSSNTCGVPCQKFFINNQEDADNFKLEYGQCTAFAGSILIDSDKVDNLEGLSNLNSISGDLLITDTVDLTSLKDLKNLTSIGGSLDLEANQALSGLDGLQQLTDFQSLILVGNNILKDISPLKVSNVATMGFISNNPLLRNVTSATAALSKDASNLFQVNNSPTLTTIGLLTSSDGVFNGDMSLDNDDDIKQSDFLSQFKKINGHFGLFDMKNLASLDGFKSLTDINGRLIIDNLAKLTNLDGLQNINPHFSGQLGIYDNSNLVDCKALCPLIANKKHIELTGNNSKCIESLSQCS</sequence>
<evidence type="ECO:0000256" key="1">
    <source>
        <dbReference type="ARBA" id="ARBA00004191"/>
    </source>
</evidence>
<dbReference type="OrthoDB" id="9765957at2"/>
<evidence type="ECO:0000256" key="2">
    <source>
        <dbReference type="ARBA" id="ARBA00022512"/>
    </source>
</evidence>
<dbReference type="PANTHER" id="PTHR31018:SF3">
    <property type="entry name" value="RECEPTOR PROTEIN-TYROSINE KINASE"/>
    <property type="match status" value="1"/>
</dbReference>
<dbReference type="PANTHER" id="PTHR31018">
    <property type="entry name" value="SPORULATION-SPECIFIC PROTEIN-RELATED"/>
    <property type="match status" value="1"/>
</dbReference>
<organism evidence="8 9">
    <name type="scientific">Parashewanella curva</name>
    <dbReference type="NCBI Taxonomy" id="2338552"/>
    <lineage>
        <taxon>Bacteria</taxon>
        <taxon>Pseudomonadati</taxon>
        <taxon>Pseudomonadota</taxon>
        <taxon>Gammaproteobacteria</taxon>
        <taxon>Alteromonadales</taxon>
        <taxon>Shewanellaceae</taxon>
        <taxon>Parashewanella</taxon>
    </lineage>
</organism>
<comment type="subcellular location">
    <subcellularLocation>
        <location evidence="1">Secreted</location>
        <location evidence="1">Cell wall</location>
    </subcellularLocation>
</comment>
<dbReference type="EMBL" id="QZEI01000004">
    <property type="protein sequence ID" value="RLV61323.1"/>
    <property type="molecule type" value="Genomic_DNA"/>
</dbReference>
<dbReference type="InterPro" id="IPR051648">
    <property type="entry name" value="CWI-Assembly_Regulator"/>
</dbReference>
<feature type="chain" id="PRO_5018012434" description="Receptor L-domain domain-containing protein" evidence="6">
    <location>
        <begin position="18"/>
        <end position="325"/>
    </location>
</feature>
<dbReference type="SUPFAM" id="SSF52058">
    <property type="entry name" value="L domain-like"/>
    <property type="match status" value="2"/>
</dbReference>
<evidence type="ECO:0000313" key="8">
    <source>
        <dbReference type="EMBL" id="RLV61323.1"/>
    </source>
</evidence>
<dbReference type="Pfam" id="PF01030">
    <property type="entry name" value="Recep_L_domain"/>
    <property type="match status" value="1"/>
</dbReference>
<keyword evidence="5" id="KW-0325">Glycoprotein</keyword>
<dbReference type="GO" id="GO:0030313">
    <property type="term" value="C:cell envelope"/>
    <property type="evidence" value="ECO:0007669"/>
    <property type="project" value="UniProtKB-SubCell"/>
</dbReference>
<feature type="signal peptide" evidence="6">
    <location>
        <begin position="1"/>
        <end position="17"/>
    </location>
</feature>
<dbReference type="InterPro" id="IPR036941">
    <property type="entry name" value="Rcpt_L-dom_sf"/>
</dbReference>